<name>A0A7U5CV81_9SPHN</name>
<protein>
    <recommendedName>
        <fullName evidence="3">Esterase</fullName>
    </recommendedName>
</protein>
<accession>A0A7U5CV81</accession>
<dbReference type="Gene3D" id="3.40.50.1820">
    <property type="entry name" value="alpha/beta hydrolase"/>
    <property type="match status" value="1"/>
</dbReference>
<sequence>MGIGSGHLCWRLAMASLALPTGDPFSIVVTSDRNAQSPVWKSLLNWPRLGDAHIDYAADTPAQRNLWAAKLDEAVRRAEKPVLLVANGESCLAAVWWARLSPASYVARVAGALLFAPLPREVPGVTDKFASPRTALPFPSAIVGRAQIPEADHPRLAALAEGWGSGFLDAGWDALEAPGAGAWHQAQGALARLTARLVERRMRAAEALGVFP</sequence>
<proteinExistence type="predicted"/>
<dbReference type="InterPro" id="IPR029058">
    <property type="entry name" value="AB_hydrolase_fold"/>
</dbReference>
<dbReference type="GO" id="GO:0016787">
    <property type="term" value="F:hydrolase activity"/>
    <property type="evidence" value="ECO:0007669"/>
    <property type="project" value="InterPro"/>
</dbReference>
<reference evidence="1 2" key="2">
    <citation type="submission" date="2015-02" db="EMBL/GenBank/DDBJ databases">
        <title>The complete genome of Sphingomonas hengshuiensis sp. WHSC-8 isolated from soil of Hengshui Lake.</title>
        <authorList>
            <person name="Wei S."/>
            <person name="Guo J."/>
            <person name="Su C."/>
            <person name="Wu R."/>
            <person name="Zhang Z."/>
            <person name="Liang K."/>
            <person name="Li H."/>
            <person name="Wang T."/>
            <person name="Liu H."/>
            <person name="Zhang C."/>
            <person name="Li Z."/>
            <person name="Wang Q."/>
            <person name="Meng J."/>
        </authorList>
    </citation>
    <scope>NUCLEOTIDE SEQUENCE [LARGE SCALE GENOMIC DNA]</scope>
    <source>
        <strain evidence="1 2">WHSC-8</strain>
    </source>
</reference>
<gene>
    <name evidence="1" type="ORF">TS85_22840</name>
</gene>
<evidence type="ECO:0000313" key="1">
    <source>
        <dbReference type="EMBL" id="AJP74748.1"/>
    </source>
</evidence>
<dbReference type="Pfam" id="PF06821">
    <property type="entry name" value="Ser_hydrolase"/>
    <property type="match status" value="1"/>
</dbReference>
<organism evidence="1 2">
    <name type="scientific">Sphingomonas hengshuiensis</name>
    <dbReference type="NCBI Taxonomy" id="1609977"/>
    <lineage>
        <taxon>Bacteria</taxon>
        <taxon>Pseudomonadati</taxon>
        <taxon>Pseudomonadota</taxon>
        <taxon>Alphaproteobacteria</taxon>
        <taxon>Sphingomonadales</taxon>
        <taxon>Sphingomonadaceae</taxon>
        <taxon>Sphingomonas</taxon>
    </lineage>
</organism>
<evidence type="ECO:0000313" key="2">
    <source>
        <dbReference type="Proteomes" id="UP000032300"/>
    </source>
</evidence>
<keyword evidence="2" id="KW-1185">Reference proteome</keyword>
<dbReference type="InterPro" id="IPR010662">
    <property type="entry name" value="RBBP9/YdeN"/>
</dbReference>
<dbReference type="KEGG" id="sphi:TS85_22840"/>
<dbReference type="Proteomes" id="UP000032300">
    <property type="component" value="Chromosome"/>
</dbReference>
<evidence type="ECO:0008006" key="3">
    <source>
        <dbReference type="Google" id="ProtNLM"/>
    </source>
</evidence>
<dbReference type="AlphaFoldDB" id="A0A7U5CV81"/>
<dbReference type="EMBL" id="CP010836">
    <property type="protein sequence ID" value="AJP74748.1"/>
    <property type="molecule type" value="Genomic_DNA"/>
</dbReference>
<reference evidence="1 2" key="1">
    <citation type="journal article" date="2015" name="Int. J. Syst. Evol. Microbiol.">
        <title>Sphingomonas hengshuiensis sp. nov., isolated from lake wetland.</title>
        <authorList>
            <person name="Wei S."/>
            <person name="Wang T."/>
            <person name="Liu H."/>
            <person name="Zhang C."/>
            <person name="Guo J."/>
            <person name="Wang Q."/>
            <person name="Liang K."/>
            <person name="Zhang Z."/>
        </authorList>
    </citation>
    <scope>NUCLEOTIDE SEQUENCE [LARGE SCALE GENOMIC DNA]</scope>
    <source>
        <strain evidence="1 2">WHSC-8</strain>
    </source>
</reference>